<feature type="transmembrane region" description="Helical" evidence="8">
    <location>
        <begin position="482"/>
        <end position="504"/>
    </location>
</feature>
<name>A0A5J5JVW7_9ACTN</name>
<dbReference type="PANTHER" id="PTHR11819:SF195">
    <property type="entry name" value="SODIUM_GLUCOSE COTRANSPORTER 4"/>
    <property type="match status" value="1"/>
</dbReference>
<dbReference type="GO" id="GO:0005412">
    <property type="term" value="F:D-glucose:sodium symporter activity"/>
    <property type="evidence" value="ECO:0007669"/>
    <property type="project" value="TreeGrafter"/>
</dbReference>
<dbReference type="NCBIfam" id="TIGR00813">
    <property type="entry name" value="sss"/>
    <property type="match status" value="1"/>
</dbReference>
<feature type="transmembrane region" description="Helical" evidence="8">
    <location>
        <begin position="357"/>
        <end position="379"/>
    </location>
</feature>
<keyword evidence="10" id="KW-1185">Reference proteome</keyword>
<evidence type="ECO:0000256" key="4">
    <source>
        <dbReference type="ARBA" id="ARBA00022989"/>
    </source>
</evidence>
<evidence type="ECO:0000256" key="7">
    <source>
        <dbReference type="SAM" id="MobiDB-lite"/>
    </source>
</evidence>
<evidence type="ECO:0000256" key="8">
    <source>
        <dbReference type="SAM" id="Phobius"/>
    </source>
</evidence>
<evidence type="ECO:0000256" key="6">
    <source>
        <dbReference type="RuleBase" id="RU362091"/>
    </source>
</evidence>
<organism evidence="9 10">
    <name type="scientific">Microbispora cellulosiformans</name>
    <dbReference type="NCBI Taxonomy" id="2614688"/>
    <lineage>
        <taxon>Bacteria</taxon>
        <taxon>Bacillati</taxon>
        <taxon>Actinomycetota</taxon>
        <taxon>Actinomycetes</taxon>
        <taxon>Streptosporangiales</taxon>
        <taxon>Streptosporangiaceae</taxon>
        <taxon>Microbispora</taxon>
    </lineage>
</organism>
<proteinExistence type="inferred from homology"/>
<protein>
    <submittedName>
        <fullName evidence="9">Sodium/solute symporter</fullName>
    </submittedName>
</protein>
<feature type="transmembrane region" description="Helical" evidence="8">
    <location>
        <begin position="454"/>
        <end position="476"/>
    </location>
</feature>
<comment type="caution">
    <text evidence="9">The sequence shown here is derived from an EMBL/GenBank/DDBJ whole genome shotgun (WGS) entry which is preliminary data.</text>
</comment>
<sequence>MTCLPSSVFSSPARLPARPLGHAGRRGGRPKPALPPAHLRFCHDWVYASPLCETGRRAGSWRCVPDAQLLAAQDLRLDVNLLDYVILALYFLVVLGIGFAARRAVRTSLDFFLSGRALPAWITGLAFMSANLGATEILGMAANGAQYGLMTVHYYWIGAVPAMVFLGVVMMPFYYRSKVHSVPEFMRRRFNGATQLLNASTFALAQILIAGINLYALGLVMDALLGWPLWVSIIVAAAIVLAYITLGGLSSAIYNEVMQFFVIVAALVPIVVIGLTRVGGFSGLGEKVKQGVLGEGGLHTWAQTSGTDNPMSANWIGLVLGLGFVLSFGYWTTNFAEVQRALSARNTNAARLTPIVAAYPKLVIPIVTVIPGLVAVVLFGNLGKDGGPTYNEAIPLLMNEFLPNGVLGIAVTGLLASFMAGVAANISGFNTVFTYDIWKSHVNGDHSDEWYVRLGRIATTGGIVAGIGAAFIAAGFSNIMNYLQSLFSFFNAPLFATFIIGLFWRRMTAWAGFWGLLSGTVCAFASYILYKTGVLDFGTELNASFWGAGIAFVVDAIVSVVVTLVTTPKPQSELRGLVYGLSDASLSDDALAGDAAWYRSPVILGAGAVVLAAAFYLPFL</sequence>
<feature type="transmembrane region" description="Helical" evidence="8">
    <location>
        <begin position="602"/>
        <end position="619"/>
    </location>
</feature>
<dbReference type="AlphaFoldDB" id="A0A5J5JVW7"/>
<dbReference type="Proteomes" id="UP000327011">
    <property type="component" value="Unassembled WGS sequence"/>
</dbReference>
<feature type="transmembrane region" description="Helical" evidence="8">
    <location>
        <begin position="258"/>
        <end position="278"/>
    </location>
</feature>
<feature type="transmembrane region" description="Helical" evidence="8">
    <location>
        <begin position="545"/>
        <end position="565"/>
    </location>
</feature>
<dbReference type="CDD" id="cd11478">
    <property type="entry name" value="SLC5sbd_u2"/>
    <property type="match status" value="1"/>
</dbReference>
<evidence type="ECO:0000256" key="5">
    <source>
        <dbReference type="ARBA" id="ARBA00023136"/>
    </source>
</evidence>
<feature type="transmembrane region" description="Helical" evidence="8">
    <location>
        <begin position="406"/>
        <end position="433"/>
    </location>
</feature>
<feature type="transmembrane region" description="Helical" evidence="8">
    <location>
        <begin position="511"/>
        <end position="530"/>
    </location>
</feature>
<feature type="compositionally biased region" description="Polar residues" evidence="7">
    <location>
        <begin position="1"/>
        <end position="10"/>
    </location>
</feature>
<comment type="similarity">
    <text evidence="2 6">Belongs to the sodium:solute symporter (SSF) (TC 2.A.21) family.</text>
</comment>
<evidence type="ECO:0000256" key="1">
    <source>
        <dbReference type="ARBA" id="ARBA00004141"/>
    </source>
</evidence>
<feature type="transmembrane region" description="Helical" evidence="8">
    <location>
        <begin position="196"/>
        <end position="221"/>
    </location>
</feature>
<keyword evidence="3 8" id="KW-0812">Transmembrane</keyword>
<dbReference type="Gene3D" id="1.20.1730.10">
    <property type="entry name" value="Sodium/glucose cotransporter"/>
    <property type="match status" value="1"/>
</dbReference>
<dbReference type="EMBL" id="VYTZ01000017">
    <property type="protein sequence ID" value="KAA9374269.1"/>
    <property type="molecule type" value="Genomic_DNA"/>
</dbReference>
<dbReference type="Pfam" id="PF00474">
    <property type="entry name" value="SSF"/>
    <property type="match status" value="1"/>
</dbReference>
<dbReference type="InterPro" id="IPR038377">
    <property type="entry name" value="Na/Glc_symporter_sf"/>
</dbReference>
<keyword evidence="4 8" id="KW-1133">Transmembrane helix</keyword>
<feature type="transmembrane region" description="Helical" evidence="8">
    <location>
        <begin position="154"/>
        <end position="175"/>
    </location>
</feature>
<accession>A0A5J5JVW7</accession>
<dbReference type="PANTHER" id="PTHR11819">
    <property type="entry name" value="SOLUTE CARRIER FAMILY 5"/>
    <property type="match status" value="1"/>
</dbReference>
<feature type="transmembrane region" description="Helical" evidence="8">
    <location>
        <begin position="315"/>
        <end position="336"/>
    </location>
</feature>
<comment type="subcellular location">
    <subcellularLocation>
        <location evidence="1">Membrane</location>
        <topology evidence="1">Multi-pass membrane protein</topology>
    </subcellularLocation>
</comment>
<feature type="transmembrane region" description="Helical" evidence="8">
    <location>
        <begin position="117"/>
        <end position="142"/>
    </location>
</feature>
<feature type="transmembrane region" description="Helical" evidence="8">
    <location>
        <begin position="227"/>
        <end position="246"/>
    </location>
</feature>
<dbReference type="InterPro" id="IPR001734">
    <property type="entry name" value="Na/solute_symporter"/>
</dbReference>
<evidence type="ECO:0000256" key="3">
    <source>
        <dbReference type="ARBA" id="ARBA00022692"/>
    </source>
</evidence>
<gene>
    <name evidence="9" type="ORF">F5972_32405</name>
</gene>
<feature type="region of interest" description="Disordered" evidence="7">
    <location>
        <begin position="1"/>
        <end position="30"/>
    </location>
</feature>
<reference evidence="9 10" key="1">
    <citation type="submission" date="2019-09" db="EMBL/GenBank/DDBJ databases">
        <title>Screening of Novel Bioactive Compounds from Soil-Associated.</title>
        <authorList>
            <person name="Gong X."/>
        </authorList>
    </citation>
    <scope>NUCLEOTIDE SEQUENCE [LARGE SCALE GENOMIC DNA]</scope>
    <source>
        <strain evidence="9 10">Gxj-6</strain>
    </source>
</reference>
<evidence type="ECO:0000256" key="2">
    <source>
        <dbReference type="ARBA" id="ARBA00006434"/>
    </source>
</evidence>
<keyword evidence="5 8" id="KW-0472">Membrane</keyword>
<evidence type="ECO:0000313" key="10">
    <source>
        <dbReference type="Proteomes" id="UP000327011"/>
    </source>
</evidence>
<evidence type="ECO:0000313" key="9">
    <source>
        <dbReference type="EMBL" id="KAA9374269.1"/>
    </source>
</evidence>
<dbReference type="PROSITE" id="PS50283">
    <property type="entry name" value="NA_SOLUT_SYMP_3"/>
    <property type="match status" value="1"/>
</dbReference>
<dbReference type="GO" id="GO:0005886">
    <property type="term" value="C:plasma membrane"/>
    <property type="evidence" value="ECO:0007669"/>
    <property type="project" value="TreeGrafter"/>
</dbReference>
<feature type="transmembrane region" description="Helical" evidence="8">
    <location>
        <begin position="84"/>
        <end position="105"/>
    </location>
</feature>